<protein>
    <submittedName>
        <fullName evidence="1">Uncharacterized protein</fullName>
    </submittedName>
</protein>
<dbReference type="EMBL" id="JARBHB010000001">
    <property type="protein sequence ID" value="KAJ8896217.1"/>
    <property type="molecule type" value="Genomic_DNA"/>
</dbReference>
<dbReference type="Proteomes" id="UP001159363">
    <property type="component" value="Chromosome 1"/>
</dbReference>
<gene>
    <name evidence="1" type="ORF">PR048_001560</name>
</gene>
<proteinExistence type="predicted"/>
<sequence length="217" mass="24576">MLVDHIVQSIRDVTLREALLRMENATLAKVAVHCRLVEQSQEQAKDIQAKNYVQICSNASVDFVVAKSRQSSKPRVTNNTALNSNDEYTCSRCQTQHKPRQCPAYVHRVREVKVNYSSNESLYCDTVIIHSVGPANSKRVRQNEWRERGLIEGRSDDIKLDPGSEVNILPFKLFQIVDHQFKVHPINLKIEVSGGTILPARGGVDLLCSIKGHERYI</sequence>
<name>A0ABQ9IHS8_9NEOP</name>
<organism evidence="1 2">
    <name type="scientific">Dryococelus australis</name>
    <dbReference type="NCBI Taxonomy" id="614101"/>
    <lineage>
        <taxon>Eukaryota</taxon>
        <taxon>Metazoa</taxon>
        <taxon>Ecdysozoa</taxon>
        <taxon>Arthropoda</taxon>
        <taxon>Hexapoda</taxon>
        <taxon>Insecta</taxon>
        <taxon>Pterygota</taxon>
        <taxon>Neoptera</taxon>
        <taxon>Polyneoptera</taxon>
        <taxon>Phasmatodea</taxon>
        <taxon>Verophasmatodea</taxon>
        <taxon>Anareolatae</taxon>
        <taxon>Phasmatidae</taxon>
        <taxon>Eurycanthinae</taxon>
        <taxon>Dryococelus</taxon>
    </lineage>
</organism>
<reference evidence="1 2" key="1">
    <citation type="submission" date="2023-02" db="EMBL/GenBank/DDBJ databases">
        <title>LHISI_Scaffold_Assembly.</title>
        <authorList>
            <person name="Stuart O.P."/>
            <person name="Cleave R."/>
            <person name="Magrath M.J.L."/>
            <person name="Mikheyev A.S."/>
        </authorList>
    </citation>
    <scope>NUCLEOTIDE SEQUENCE [LARGE SCALE GENOMIC DNA]</scope>
    <source>
        <strain evidence="1">Daus_M_001</strain>
        <tissue evidence="1">Leg muscle</tissue>
    </source>
</reference>
<evidence type="ECO:0000313" key="1">
    <source>
        <dbReference type="EMBL" id="KAJ8896217.1"/>
    </source>
</evidence>
<accession>A0ABQ9IHS8</accession>
<comment type="caution">
    <text evidence="1">The sequence shown here is derived from an EMBL/GenBank/DDBJ whole genome shotgun (WGS) entry which is preliminary data.</text>
</comment>
<keyword evidence="2" id="KW-1185">Reference proteome</keyword>
<evidence type="ECO:0000313" key="2">
    <source>
        <dbReference type="Proteomes" id="UP001159363"/>
    </source>
</evidence>